<dbReference type="Proteomes" id="UP000298493">
    <property type="component" value="Unassembled WGS sequence"/>
</dbReference>
<dbReference type="AlphaFoldDB" id="A0A4Z1PHY7"/>
<reference evidence="1 2" key="1">
    <citation type="submission" date="2019-04" db="EMBL/GenBank/DDBJ databases">
        <title>High contiguity whole genome sequence and gene annotation resource for two Venturia nashicola isolates.</title>
        <authorList>
            <person name="Prokchorchik M."/>
            <person name="Won K."/>
            <person name="Lee Y."/>
            <person name="Choi E.D."/>
            <person name="Segonzac C."/>
            <person name="Sohn K.H."/>
        </authorList>
    </citation>
    <scope>NUCLEOTIDE SEQUENCE [LARGE SCALE GENOMIC DNA]</scope>
    <source>
        <strain evidence="1 2">PRI2</strain>
    </source>
</reference>
<organism evidence="1 2">
    <name type="scientific">Venturia nashicola</name>
    <dbReference type="NCBI Taxonomy" id="86259"/>
    <lineage>
        <taxon>Eukaryota</taxon>
        <taxon>Fungi</taxon>
        <taxon>Dikarya</taxon>
        <taxon>Ascomycota</taxon>
        <taxon>Pezizomycotina</taxon>
        <taxon>Dothideomycetes</taxon>
        <taxon>Pleosporomycetidae</taxon>
        <taxon>Venturiales</taxon>
        <taxon>Venturiaceae</taxon>
        <taxon>Venturia</taxon>
    </lineage>
</organism>
<evidence type="ECO:0000313" key="1">
    <source>
        <dbReference type="EMBL" id="TID27487.1"/>
    </source>
</evidence>
<dbReference type="EMBL" id="SNSC02000001">
    <property type="protein sequence ID" value="TID27487.1"/>
    <property type="molecule type" value="Genomic_DNA"/>
</dbReference>
<proteinExistence type="predicted"/>
<protein>
    <submittedName>
        <fullName evidence="1">Uncharacterized protein</fullName>
    </submittedName>
</protein>
<keyword evidence="2" id="KW-1185">Reference proteome</keyword>
<comment type="caution">
    <text evidence="1">The sequence shown here is derived from an EMBL/GenBank/DDBJ whole genome shotgun (WGS) entry which is preliminary data.</text>
</comment>
<sequence>MRKVVVRGEVKPPALAPVRFESCAKPSIRSSRYLSPSHIIFETCSDNLSGADLLRNSPNETPMSMAGGSGAYEVRTLPLREFETERDGRRGRACIHTTTYGGDRDQRSIGKKAVAARSTELLMDAQFTDMSRRVGKFDYGLGNTTCYQDTKWKVQVWSL</sequence>
<name>A0A4Z1PHY7_9PEZI</name>
<evidence type="ECO:0000313" key="2">
    <source>
        <dbReference type="Proteomes" id="UP000298493"/>
    </source>
</evidence>
<accession>A0A4Z1PHY7</accession>
<gene>
    <name evidence="1" type="ORF">E6O75_ATG00254</name>
</gene>